<feature type="signal peptide" evidence="1">
    <location>
        <begin position="1"/>
        <end position="23"/>
    </location>
</feature>
<dbReference type="EMBL" id="JAVHNR010000001">
    <property type="protein sequence ID" value="KAK6356013.1"/>
    <property type="molecule type" value="Genomic_DNA"/>
</dbReference>
<keyword evidence="1" id="KW-0732">Signal</keyword>
<proteinExistence type="predicted"/>
<evidence type="ECO:0000313" key="2">
    <source>
        <dbReference type="EMBL" id="KAK6356013.1"/>
    </source>
</evidence>
<accession>A0AAN8MZM4</accession>
<name>A0AAN8MZM4_9PEZI</name>
<dbReference type="Proteomes" id="UP001313282">
    <property type="component" value="Unassembled WGS sequence"/>
</dbReference>
<reference evidence="2 3" key="1">
    <citation type="submission" date="2019-10" db="EMBL/GenBank/DDBJ databases">
        <authorList>
            <person name="Palmer J.M."/>
        </authorList>
    </citation>
    <scope>NUCLEOTIDE SEQUENCE [LARGE SCALE GENOMIC DNA]</scope>
    <source>
        <strain evidence="2 3">TWF718</strain>
    </source>
</reference>
<evidence type="ECO:0000256" key="1">
    <source>
        <dbReference type="SAM" id="SignalP"/>
    </source>
</evidence>
<comment type="caution">
    <text evidence="2">The sequence shown here is derived from an EMBL/GenBank/DDBJ whole genome shotgun (WGS) entry which is preliminary data.</text>
</comment>
<keyword evidence="3" id="KW-1185">Reference proteome</keyword>
<gene>
    <name evidence="2" type="ORF">TWF718_000386</name>
</gene>
<feature type="chain" id="PRO_5042923835" evidence="1">
    <location>
        <begin position="24"/>
        <end position="178"/>
    </location>
</feature>
<protein>
    <submittedName>
        <fullName evidence="2">Uncharacterized protein</fullName>
    </submittedName>
</protein>
<dbReference type="AlphaFoldDB" id="A0AAN8MZM4"/>
<sequence length="178" mass="19027">MVGFVKGLITVMATCCLLVTAAAVPAPEVDYVNLIKTAPGYPTVKELGLTNEDFAQGVPELRPLVARSLLEKRVDFKPYCRVVRRCTVSDAEACFKYLSSLGDKACDVGVLRVQLCRMGDCAWNARPVNTFSGTKSSCLNVAMGGSWILKNCVVNGQVSGLNTAYGNGNMVIDISGPL</sequence>
<organism evidence="2 3">
    <name type="scientific">Orbilia javanica</name>
    <dbReference type="NCBI Taxonomy" id="47235"/>
    <lineage>
        <taxon>Eukaryota</taxon>
        <taxon>Fungi</taxon>
        <taxon>Dikarya</taxon>
        <taxon>Ascomycota</taxon>
        <taxon>Pezizomycotina</taxon>
        <taxon>Orbiliomycetes</taxon>
        <taxon>Orbiliales</taxon>
        <taxon>Orbiliaceae</taxon>
        <taxon>Orbilia</taxon>
    </lineage>
</organism>
<evidence type="ECO:0000313" key="3">
    <source>
        <dbReference type="Proteomes" id="UP001313282"/>
    </source>
</evidence>